<name>A9PHQ7_POPTR</name>
<sequence>MAVKFKRLYSSLTGRKLYTSVVKGLEPDSVDAALKYAKEILKWDEEKPNFSLSEYSMYSTEASSYSP</sequence>
<proteinExistence type="evidence at transcript level"/>
<dbReference type="EMBL" id="EF147912">
    <property type="protein sequence ID" value="ABK95910.1"/>
    <property type="molecule type" value="mRNA"/>
</dbReference>
<reference evidence="1" key="1">
    <citation type="journal article" date="2008" name="BMC Genomics">
        <title>Analysis of 4,664 high-quality sequence-finished poplar full-length cDNA clones and their utility for the discovery of genes responding to insect feeding.</title>
        <authorList>
            <person name="Ralph S.G."/>
            <person name="Chun H.J."/>
            <person name="Cooper D."/>
            <person name="Kirkpatrick R."/>
            <person name="Kolosova N."/>
            <person name="Gunter L."/>
            <person name="Tuskan G.A."/>
            <person name="Douglas C.J."/>
            <person name="Holt R.A."/>
            <person name="Jones S.J."/>
            <person name="Marra M.A."/>
            <person name="Bohlmann J."/>
        </authorList>
    </citation>
    <scope>NUCLEOTIDE SEQUENCE</scope>
    <source>
        <tissue evidence="1">Young and mature leaves</tissue>
    </source>
</reference>
<dbReference type="ExpressionAtlas" id="A9PHQ7">
    <property type="expression patterns" value="baseline and differential"/>
</dbReference>
<organism evidence="1">
    <name type="scientific">Populus trichocarpa</name>
    <name type="common">Western balsam poplar</name>
    <name type="synonym">Populus balsamifera subsp. trichocarpa</name>
    <dbReference type="NCBI Taxonomy" id="3694"/>
    <lineage>
        <taxon>Eukaryota</taxon>
        <taxon>Viridiplantae</taxon>
        <taxon>Streptophyta</taxon>
        <taxon>Embryophyta</taxon>
        <taxon>Tracheophyta</taxon>
        <taxon>Spermatophyta</taxon>
        <taxon>Magnoliopsida</taxon>
        <taxon>eudicotyledons</taxon>
        <taxon>Gunneridae</taxon>
        <taxon>Pentapetalae</taxon>
        <taxon>rosids</taxon>
        <taxon>fabids</taxon>
        <taxon>Malpighiales</taxon>
        <taxon>Salicaceae</taxon>
        <taxon>Saliceae</taxon>
        <taxon>Populus</taxon>
    </lineage>
</organism>
<accession>A9PHQ7</accession>
<protein>
    <submittedName>
        <fullName evidence="1">Uncharacterized protein</fullName>
    </submittedName>
</protein>
<evidence type="ECO:0000313" key="1">
    <source>
        <dbReference type="EMBL" id="ABK95910.1"/>
    </source>
</evidence>
<dbReference type="AlphaFoldDB" id="A9PHQ7"/>